<dbReference type="Pfam" id="PF20043">
    <property type="entry name" value="DUF6445"/>
    <property type="match status" value="1"/>
</dbReference>
<evidence type="ECO:0000313" key="2">
    <source>
        <dbReference type="Proteomes" id="UP000006251"/>
    </source>
</evidence>
<evidence type="ECO:0000313" key="1">
    <source>
        <dbReference type="EMBL" id="GAC28896.1"/>
    </source>
</evidence>
<gene>
    <name evidence="1" type="ORF">GPAL_2035</name>
</gene>
<dbReference type="OrthoDB" id="4048724at2"/>
<dbReference type="RefSeq" id="WP_006011327.1">
    <property type="nucleotide sequence ID" value="NZ_AUAV01000015.1"/>
</dbReference>
<dbReference type="EMBL" id="BAEQ01000035">
    <property type="protein sequence ID" value="GAC28896.1"/>
    <property type="molecule type" value="Genomic_DNA"/>
</dbReference>
<name>K6YY73_9ALTE</name>
<reference evidence="2" key="1">
    <citation type="journal article" date="2014" name="Environ. Microbiol.">
        <title>Comparative genomics of the marine bacterial genus Glaciecola reveals the high degree of genomic diversity and genomic characteristic for cold adaptation.</title>
        <authorList>
            <person name="Qin Q.L."/>
            <person name="Xie B.B."/>
            <person name="Yu Y."/>
            <person name="Shu Y.L."/>
            <person name="Rong J.C."/>
            <person name="Zhang Y.J."/>
            <person name="Zhao D.L."/>
            <person name="Chen X.L."/>
            <person name="Zhang X.Y."/>
            <person name="Chen B."/>
            <person name="Zhou B.C."/>
            <person name="Zhang Y.Z."/>
        </authorList>
    </citation>
    <scope>NUCLEOTIDE SEQUENCE [LARGE SCALE GENOMIC DNA]</scope>
    <source>
        <strain evidence="2">ACAM 615</strain>
    </source>
</reference>
<comment type="caution">
    <text evidence="1">The sequence shown here is derived from an EMBL/GenBank/DDBJ whole genome shotgun (WGS) entry which is preliminary data.</text>
</comment>
<organism evidence="1 2">
    <name type="scientific">Brumicola pallidula DSM 14239 = ACAM 615</name>
    <dbReference type="NCBI Taxonomy" id="1121922"/>
    <lineage>
        <taxon>Bacteria</taxon>
        <taxon>Pseudomonadati</taxon>
        <taxon>Pseudomonadota</taxon>
        <taxon>Gammaproteobacteria</taxon>
        <taxon>Alteromonadales</taxon>
        <taxon>Alteromonadaceae</taxon>
        <taxon>Brumicola</taxon>
    </lineage>
</organism>
<dbReference type="STRING" id="1121922.GCA_000428905_02918"/>
<sequence length="239" mass="27249">MQEQQPSFLINPNIKAEIIQIGEEKTPIIIIDDLAVDNKDVINYACTTSKFTNDLATFYPGIRSPLPQPYVITILQAVYRGICQVYQVPIELKLIPLNQSYSLLTKAQSELHLLQCMPHFDTSKAYHFAVLHYLNSGSHGNTGFFRHIPTGYERISDSRSEHYVSSAKAFIAENGDPMQKYVTCSDKHYELYHEVEYKPNRLIIYPGNLLHSTIVDIDTDINSDPKCGRLTANMFIDFQ</sequence>
<accession>K6YY73</accession>
<dbReference type="Proteomes" id="UP000006251">
    <property type="component" value="Unassembled WGS sequence"/>
</dbReference>
<proteinExistence type="predicted"/>
<protein>
    <submittedName>
        <fullName evidence="1">Uncharacterized protein</fullName>
    </submittedName>
</protein>
<dbReference type="AlphaFoldDB" id="K6YY73"/>
<dbReference type="InterPro" id="IPR045617">
    <property type="entry name" value="DUF6445"/>
</dbReference>
<keyword evidence="2" id="KW-1185">Reference proteome</keyword>